<comment type="similarity">
    <text evidence="1">Belongs to the peptidase S28 family.</text>
</comment>
<keyword evidence="2" id="KW-0645">Protease</keyword>
<dbReference type="Gene3D" id="3.40.50.1820">
    <property type="entry name" value="alpha/beta hydrolase"/>
    <property type="match status" value="1"/>
</dbReference>
<dbReference type="InterPro" id="IPR042269">
    <property type="entry name" value="Ser_carbopepase_S28_SKS"/>
</dbReference>
<dbReference type="GO" id="GO:0006508">
    <property type="term" value="P:proteolysis"/>
    <property type="evidence" value="ECO:0007669"/>
    <property type="project" value="UniProtKB-KW"/>
</dbReference>
<feature type="signal peptide" evidence="6">
    <location>
        <begin position="1"/>
        <end position="25"/>
    </location>
</feature>
<dbReference type="Pfam" id="PF05577">
    <property type="entry name" value="Peptidase_S28"/>
    <property type="match status" value="1"/>
</dbReference>
<comment type="caution">
    <text evidence="7">The sequence shown here is derived from an EMBL/GenBank/DDBJ whole genome shotgun (WGS) entry which is preliminary data.</text>
</comment>
<reference evidence="7" key="1">
    <citation type="submission" date="2023-03" db="EMBL/GenBank/DDBJ databases">
        <title>Chromosome-scale reference genome and RAD-based genetic map of yellow starthistle (Centaurea solstitialis) reveal putative structural variation and QTLs associated with invader traits.</title>
        <authorList>
            <person name="Reatini B."/>
            <person name="Cang F.A."/>
            <person name="Jiang Q."/>
            <person name="Mckibben M.T.W."/>
            <person name="Barker M.S."/>
            <person name="Rieseberg L.H."/>
            <person name="Dlugosch K.M."/>
        </authorList>
    </citation>
    <scope>NUCLEOTIDE SEQUENCE</scope>
    <source>
        <strain evidence="7">CAN-66</strain>
        <tissue evidence="7">Leaf</tissue>
    </source>
</reference>
<name>A0AA38TE57_9ASTR</name>
<dbReference type="SUPFAM" id="SSF53474">
    <property type="entry name" value="alpha/beta-Hydrolases"/>
    <property type="match status" value="1"/>
</dbReference>
<evidence type="ECO:0000256" key="6">
    <source>
        <dbReference type="SAM" id="SignalP"/>
    </source>
</evidence>
<dbReference type="InterPro" id="IPR029058">
    <property type="entry name" value="AB_hydrolase_fold"/>
</dbReference>
<dbReference type="Gene3D" id="1.20.120.980">
    <property type="entry name" value="Serine carboxypeptidase S28, SKS domain"/>
    <property type="match status" value="1"/>
</dbReference>
<gene>
    <name evidence="7" type="ORF">OSB04_013903</name>
</gene>
<evidence type="ECO:0000313" key="8">
    <source>
        <dbReference type="Proteomes" id="UP001172457"/>
    </source>
</evidence>
<keyword evidence="5" id="KW-0325">Glycoprotein</keyword>
<evidence type="ECO:0000256" key="2">
    <source>
        <dbReference type="ARBA" id="ARBA00022670"/>
    </source>
</evidence>
<dbReference type="GO" id="GO:0008239">
    <property type="term" value="F:dipeptidyl-peptidase activity"/>
    <property type="evidence" value="ECO:0007669"/>
    <property type="project" value="TreeGrafter"/>
</dbReference>
<organism evidence="7 8">
    <name type="scientific">Centaurea solstitialis</name>
    <name type="common">yellow star-thistle</name>
    <dbReference type="NCBI Taxonomy" id="347529"/>
    <lineage>
        <taxon>Eukaryota</taxon>
        <taxon>Viridiplantae</taxon>
        <taxon>Streptophyta</taxon>
        <taxon>Embryophyta</taxon>
        <taxon>Tracheophyta</taxon>
        <taxon>Spermatophyta</taxon>
        <taxon>Magnoliopsida</taxon>
        <taxon>eudicotyledons</taxon>
        <taxon>Gunneridae</taxon>
        <taxon>Pentapetalae</taxon>
        <taxon>asterids</taxon>
        <taxon>campanulids</taxon>
        <taxon>Asterales</taxon>
        <taxon>Asteraceae</taxon>
        <taxon>Carduoideae</taxon>
        <taxon>Cardueae</taxon>
        <taxon>Centaureinae</taxon>
        <taxon>Centaurea</taxon>
    </lineage>
</organism>
<dbReference type="PANTHER" id="PTHR11010">
    <property type="entry name" value="PROTEASE S28 PRO-X CARBOXYPEPTIDASE-RELATED"/>
    <property type="match status" value="1"/>
</dbReference>
<keyword evidence="8" id="KW-1185">Reference proteome</keyword>
<proteinExistence type="inferred from homology"/>
<keyword evidence="4" id="KW-0378">Hydrolase</keyword>
<protein>
    <recommendedName>
        <fullName evidence="9">Lysosomal Pro-X carboxypeptidase</fullName>
    </recommendedName>
</protein>
<dbReference type="EMBL" id="JARYMX010000003">
    <property type="protein sequence ID" value="KAJ9559289.1"/>
    <property type="molecule type" value="Genomic_DNA"/>
</dbReference>
<accession>A0AA38TE57</accession>
<feature type="chain" id="PRO_5041208983" description="Lysosomal Pro-X carboxypeptidase" evidence="6">
    <location>
        <begin position="26"/>
        <end position="520"/>
    </location>
</feature>
<keyword evidence="3 6" id="KW-0732">Signal</keyword>
<sequence>MAQLHHFSILKVSLLVLIALTYVSGKSFRTTKLGARNIFLRTTVDNESTTNSEEYEVYNYTQTLDHFNFKTESYTTFQQRYVVNSKYWGGPTNNSPIFLYAGAESDIMGDVQYGGFEHVLASRFNALLVYIEHRYYGTSMPFGSKDKAYKNADTLGYFSSEQALADYAQTILDVKKKMSAENCPVIVIGGSYGGMLASWFRLKYPHIAYGALASSAPILYFSGLTPENGYSSVVSKDFKSISTSCYKTIRESWFEIDRVALQPHGLAHLSRAFNTCLPLNTTHELKYSLELLYDVMAQYDNPTDNNIQTFCKATDGAGEKTYILDKILSGLATIYGDRCHDVFDPSISKDFGWDWQSCTEMVMPMGNGEDDTMFQADPFDLDKYSKKCEQAFGVTPRPYWAPIEFGGYDIKTVLEKFASNIIFSNGLRDPYSSGGVLQNISDTVVAVYTQEDRVVSGWQIVSKIATLELTMVRVIYILGHHCLDVEAPTATDPDWLVAQRDTEIKIIEGWLSKYTVPNAS</sequence>
<evidence type="ECO:0008006" key="9">
    <source>
        <dbReference type="Google" id="ProtNLM"/>
    </source>
</evidence>
<evidence type="ECO:0000256" key="5">
    <source>
        <dbReference type="ARBA" id="ARBA00023180"/>
    </source>
</evidence>
<evidence type="ECO:0000256" key="1">
    <source>
        <dbReference type="ARBA" id="ARBA00011079"/>
    </source>
</evidence>
<dbReference type="PANTHER" id="PTHR11010:SF78">
    <property type="entry name" value="LYSOSOMAL PRO-X CARBOXYPEPTIDASE"/>
    <property type="match status" value="1"/>
</dbReference>
<evidence type="ECO:0000256" key="3">
    <source>
        <dbReference type="ARBA" id="ARBA00022729"/>
    </source>
</evidence>
<dbReference type="InterPro" id="IPR008758">
    <property type="entry name" value="Peptidase_S28"/>
</dbReference>
<evidence type="ECO:0000256" key="4">
    <source>
        <dbReference type="ARBA" id="ARBA00022801"/>
    </source>
</evidence>
<dbReference type="AlphaFoldDB" id="A0AA38TE57"/>
<dbReference type="GO" id="GO:0070008">
    <property type="term" value="F:serine-type exopeptidase activity"/>
    <property type="evidence" value="ECO:0007669"/>
    <property type="project" value="InterPro"/>
</dbReference>
<dbReference type="Proteomes" id="UP001172457">
    <property type="component" value="Chromosome 3"/>
</dbReference>
<evidence type="ECO:0000313" key="7">
    <source>
        <dbReference type="EMBL" id="KAJ9559289.1"/>
    </source>
</evidence>